<dbReference type="Gene3D" id="2.60.120.620">
    <property type="entry name" value="q2cbj1_9rhob like domain"/>
    <property type="match status" value="1"/>
</dbReference>
<keyword evidence="4" id="KW-0560">Oxidoreductase</keyword>
<dbReference type="GeneID" id="7843384"/>
<accession>Q22DZ3</accession>
<dbReference type="EMBL" id="GG662513">
    <property type="protein sequence ID" value="EAR83519.1"/>
    <property type="molecule type" value="Genomic_DNA"/>
</dbReference>
<comment type="cofactor">
    <cofactor evidence="1">
        <name>Fe cation</name>
        <dbReference type="ChEBI" id="CHEBI:24875"/>
    </cofactor>
</comment>
<dbReference type="SUPFAM" id="SSF51197">
    <property type="entry name" value="Clavaminate synthase-like"/>
    <property type="match status" value="1"/>
</dbReference>
<evidence type="ECO:0000256" key="1">
    <source>
        <dbReference type="ARBA" id="ARBA00001962"/>
    </source>
</evidence>
<keyword evidence="5" id="KW-1185">Reference proteome</keyword>
<dbReference type="InParanoid" id="Q22DZ3"/>
<dbReference type="PANTHER" id="PTHR20883:SF15">
    <property type="entry name" value="PHYTANOYL-COA DIOXYGENASE DOMAIN-CONTAINING PROTEIN 1"/>
    <property type="match status" value="1"/>
</dbReference>
<proteinExistence type="predicted"/>
<evidence type="ECO:0000313" key="5">
    <source>
        <dbReference type="Proteomes" id="UP000009168"/>
    </source>
</evidence>
<dbReference type="AlphaFoldDB" id="Q22DZ3"/>
<evidence type="ECO:0000256" key="2">
    <source>
        <dbReference type="ARBA" id="ARBA00022723"/>
    </source>
</evidence>
<dbReference type="eggNOG" id="KOG3290">
    <property type="taxonomic scope" value="Eukaryota"/>
</dbReference>
<dbReference type="GO" id="GO:0051213">
    <property type="term" value="F:dioxygenase activity"/>
    <property type="evidence" value="ECO:0007669"/>
    <property type="project" value="UniProtKB-KW"/>
</dbReference>
<keyword evidence="2" id="KW-0479">Metal-binding</keyword>
<dbReference type="HOGENOM" id="CLU_048953_0_0_1"/>
<protein>
    <submittedName>
        <fullName evidence="4">Phytanoyl-CoA dioxygenase PhyH</fullName>
    </submittedName>
</protein>
<dbReference type="InterPro" id="IPR008775">
    <property type="entry name" value="Phytyl_CoA_dOase-like"/>
</dbReference>
<dbReference type="PANTHER" id="PTHR20883">
    <property type="entry name" value="PHYTANOYL-COA DIOXYGENASE DOMAIN CONTAINING 1"/>
    <property type="match status" value="1"/>
</dbReference>
<evidence type="ECO:0000256" key="3">
    <source>
        <dbReference type="ARBA" id="ARBA00023004"/>
    </source>
</evidence>
<dbReference type="OrthoDB" id="445007at2759"/>
<gene>
    <name evidence="4" type="ORF">TTHERM_00925660</name>
</gene>
<keyword evidence="3" id="KW-0408">Iron</keyword>
<dbReference type="KEGG" id="tet:TTHERM_00925660"/>
<name>Q22DZ3_TETTS</name>
<dbReference type="Proteomes" id="UP000009168">
    <property type="component" value="Unassembled WGS sequence"/>
</dbReference>
<keyword evidence="4" id="KW-0223">Dioxygenase</keyword>
<evidence type="ECO:0000313" key="4">
    <source>
        <dbReference type="EMBL" id="EAR83519.1"/>
    </source>
</evidence>
<dbReference type="RefSeq" id="XP_001031182.1">
    <property type="nucleotide sequence ID" value="XM_001031182.1"/>
</dbReference>
<dbReference type="OMA" id="NTYLHTE"/>
<sequence length="320" mass="37094">MIKKLLSSFKFLNNQQLYKFSSKPLNQIFTEHHLNDFQENGATLVHNAVTEQMVEELINQCKTIMKSNNFMEKRVCFSKGELEVAQSFINSGDQIGFFFEPNVFDEHNNLKVPEDQVLNKMGHALHDLDPVFEKFSYTPLLQYILKQLGYQKPQCIQSMYIFKNQKVGTPVAPHADNTFLMTIPQSSALGFWFALHDATIENGCMWGIPGSHKNPTTHFYHRNDTGDKLFYTGKEKQYDASKAVPIEVKRGSMFIFHGDYIHLSKHNQSSLPRHAYALHFIDSQGYKWHERNWLQRRPHLPFRDYNQVVSNLQSGSSIQA</sequence>
<dbReference type="Pfam" id="PF05721">
    <property type="entry name" value="PhyH"/>
    <property type="match status" value="1"/>
</dbReference>
<dbReference type="GO" id="GO:0046872">
    <property type="term" value="F:metal ion binding"/>
    <property type="evidence" value="ECO:0007669"/>
    <property type="project" value="UniProtKB-KW"/>
</dbReference>
<dbReference type="STRING" id="312017.Q22DZ3"/>
<organism evidence="4 5">
    <name type="scientific">Tetrahymena thermophila (strain SB210)</name>
    <dbReference type="NCBI Taxonomy" id="312017"/>
    <lineage>
        <taxon>Eukaryota</taxon>
        <taxon>Sar</taxon>
        <taxon>Alveolata</taxon>
        <taxon>Ciliophora</taxon>
        <taxon>Intramacronucleata</taxon>
        <taxon>Oligohymenophorea</taxon>
        <taxon>Hymenostomatida</taxon>
        <taxon>Tetrahymenina</taxon>
        <taxon>Tetrahymenidae</taxon>
        <taxon>Tetrahymena</taxon>
    </lineage>
</organism>
<reference evidence="5" key="1">
    <citation type="journal article" date="2006" name="PLoS Biol.">
        <title>Macronuclear genome sequence of the ciliate Tetrahymena thermophila, a model eukaryote.</title>
        <authorList>
            <person name="Eisen J.A."/>
            <person name="Coyne R.S."/>
            <person name="Wu M."/>
            <person name="Wu D."/>
            <person name="Thiagarajan M."/>
            <person name="Wortman J.R."/>
            <person name="Badger J.H."/>
            <person name="Ren Q."/>
            <person name="Amedeo P."/>
            <person name="Jones K.M."/>
            <person name="Tallon L.J."/>
            <person name="Delcher A.L."/>
            <person name="Salzberg S.L."/>
            <person name="Silva J.C."/>
            <person name="Haas B.J."/>
            <person name="Majoros W.H."/>
            <person name="Farzad M."/>
            <person name="Carlton J.M."/>
            <person name="Smith R.K. Jr."/>
            <person name="Garg J."/>
            <person name="Pearlman R.E."/>
            <person name="Karrer K.M."/>
            <person name="Sun L."/>
            <person name="Manning G."/>
            <person name="Elde N.C."/>
            <person name="Turkewitz A.P."/>
            <person name="Asai D.J."/>
            <person name="Wilkes D.E."/>
            <person name="Wang Y."/>
            <person name="Cai H."/>
            <person name="Collins K."/>
            <person name="Stewart B.A."/>
            <person name="Lee S.R."/>
            <person name="Wilamowska K."/>
            <person name="Weinberg Z."/>
            <person name="Ruzzo W.L."/>
            <person name="Wloga D."/>
            <person name="Gaertig J."/>
            <person name="Frankel J."/>
            <person name="Tsao C.-C."/>
            <person name="Gorovsky M.A."/>
            <person name="Keeling P.J."/>
            <person name="Waller R.F."/>
            <person name="Patron N.J."/>
            <person name="Cherry J.M."/>
            <person name="Stover N.A."/>
            <person name="Krieger C.J."/>
            <person name="del Toro C."/>
            <person name="Ryder H.F."/>
            <person name="Williamson S.C."/>
            <person name="Barbeau R.A."/>
            <person name="Hamilton E.P."/>
            <person name="Orias E."/>
        </authorList>
    </citation>
    <scope>NUCLEOTIDE SEQUENCE [LARGE SCALE GENOMIC DNA]</scope>
    <source>
        <strain evidence="5">SB210</strain>
    </source>
</reference>